<evidence type="ECO:0000313" key="2">
    <source>
        <dbReference type="EMBL" id="CDR96536.1"/>
    </source>
</evidence>
<sequence length="110" mass="12814">MGANNSSNRSRPQTHPFGVDLTRCLDSACMTLIMLLVSCAFLFMFGETLRMVERTTYAREEYVRRFLNRLFPFRLNFDFNLTHALLFCICMLLISFRYVQGTLCPDPVLL</sequence>
<dbReference type="AlphaFoldDB" id="A0A061D744"/>
<proteinExistence type="predicted"/>
<dbReference type="EMBL" id="LK391709">
    <property type="protein sequence ID" value="CDR96536.1"/>
    <property type="molecule type" value="Genomic_DNA"/>
</dbReference>
<accession>A0A061D744</accession>
<name>A0A061D744_BABBI</name>
<organism evidence="2 3">
    <name type="scientific">Babesia bigemina</name>
    <dbReference type="NCBI Taxonomy" id="5866"/>
    <lineage>
        <taxon>Eukaryota</taxon>
        <taxon>Sar</taxon>
        <taxon>Alveolata</taxon>
        <taxon>Apicomplexa</taxon>
        <taxon>Aconoidasida</taxon>
        <taxon>Piroplasmida</taxon>
        <taxon>Babesiidae</taxon>
        <taxon>Babesia</taxon>
    </lineage>
</organism>
<dbReference type="OrthoDB" id="439796at2759"/>
<keyword evidence="3" id="KW-1185">Reference proteome</keyword>
<reference evidence="3" key="1">
    <citation type="journal article" date="2014" name="Nucleic Acids Res.">
        <title>The evolutionary dynamics of variant antigen genes in Babesia reveal a history of genomic innovation underlying host-parasite interaction.</title>
        <authorList>
            <person name="Jackson A.P."/>
            <person name="Otto T.D."/>
            <person name="Darby A."/>
            <person name="Ramaprasad A."/>
            <person name="Xia D."/>
            <person name="Echaide I.E."/>
            <person name="Farber M."/>
            <person name="Gahlot S."/>
            <person name="Gamble J."/>
            <person name="Gupta D."/>
            <person name="Gupta Y."/>
            <person name="Jackson L."/>
            <person name="Malandrin L."/>
            <person name="Malas T.B."/>
            <person name="Moussa E."/>
            <person name="Nair M."/>
            <person name="Reid A.J."/>
            <person name="Sanders M."/>
            <person name="Sharma J."/>
            <person name="Tracey A."/>
            <person name="Quail M.A."/>
            <person name="Weir W."/>
            <person name="Wastling J.M."/>
            <person name="Hall N."/>
            <person name="Willadsen P."/>
            <person name="Lingelbach K."/>
            <person name="Shiels B."/>
            <person name="Tait A."/>
            <person name="Berriman M."/>
            <person name="Allred D.R."/>
            <person name="Pain A."/>
        </authorList>
    </citation>
    <scope>NUCLEOTIDE SEQUENCE [LARGE SCALE GENOMIC DNA]</scope>
    <source>
        <strain evidence="3">Bond</strain>
    </source>
</reference>
<keyword evidence="1" id="KW-0812">Transmembrane</keyword>
<gene>
    <name evidence="2" type="ORF">BBBOND_0304390</name>
</gene>
<keyword evidence="1" id="KW-0472">Membrane</keyword>
<evidence type="ECO:0000256" key="1">
    <source>
        <dbReference type="SAM" id="Phobius"/>
    </source>
</evidence>
<dbReference type="OMA" id="CLDSACM"/>
<dbReference type="VEuPathDB" id="PiroplasmaDB:BBBOND_0304390"/>
<dbReference type="KEGG" id="bbig:BBBOND_0304390"/>
<dbReference type="RefSeq" id="XP_012768722.1">
    <property type="nucleotide sequence ID" value="XM_012913268.1"/>
</dbReference>
<feature type="transmembrane region" description="Helical" evidence="1">
    <location>
        <begin position="25"/>
        <end position="45"/>
    </location>
</feature>
<keyword evidence="1" id="KW-1133">Transmembrane helix</keyword>
<evidence type="ECO:0000313" key="3">
    <source>
        <dbReference type="Proteomes" id="UP000033188"/>
    </source>
</evidence>
<protein>
    <submittedName>
        <fullName evidence="2">Membrane protein, putative</fullName>
    </submittedName>
</protein>
<feature type="transmembrane region" description="Helical" evidence="1">
    <location>
        <begin position="79"/>
        <end position="99"/>
    </location>
</feature>
<dbReference type="GeneID" id="24565077"/>
<dbReference type="Proteomes" id="UP000033188">
    <property type="component" value="Chromosome 3"/>
</dbReference>